<proteinExistence type="predicted"/>
<reference evidence="1" key="1">
    <citation type="journal article" date="2021" name="Proc. Natl. Acad. Sci. U.S.A.">
        <title>A Catalog of Tens of Thousands of Viruses from Human Metagenomes Reveals Hidden Associations with Chronic Diseases.</title>
        <authorList>
            <person name="Tisza M.J."/>
            <person name="Buck C.B."/>
        </authorList>
    </citation>
    <scope>NUCLEOTIDE SEQUENCE</scope>
    <source>
        <strain evidence="1">Ctd0M1</strain>
    </source>
</reference>
<name>A0A8S5RDK0_9VIRU</name>
<dbReference type="EMBL" id="BK059094">
    <property type="protein sequence ID" value="DAE29439.1"/>
    <property type="molecule type" value="Genomic_DNA"/>
</dbReference>
<organism evidence="1">
    <name type="scientific">virus sp. ctd0M1</name>
    <dbReference type="NCBI Taxonomy" id="2827993"/>
    <lineage>
        <taxon>Viruses</taxon>
    </lineage>
</organism>
<evidence type="ECO:0000313" key="1">
    <source>
        <dbReference type="EMBL" id="DAE29439.1"/>
    </source>
</evidence>
<accession>A0A8S5RDK0</accession>
<protein>
    <submittedName>
        <fullName evidence="1">Uncharacterized protein</fullName>
    </submittedName>
</protein>
<sequence length="76" mass="8867">MTKDEIQDKINQDLNILEQHDYCARPVAFEVARLFKAQHPEIETPVLDKYLEIENEADALRAEISELRERLDNAAE</sequence>